<dbReference type="EC" id="2.7.13.3" evidence="2"/>
<dbReference type="PROSITE" id="PS50109">
    <property type="entry name" value="HIS_KIN"/>
    <property type="match status" value="1"/>
</dbReference>
<feature type="non-terminal residue" evidence="7">
    <location>
        <position position="1"/>
    </location>
</feature>
<evidence type="ECO:0000256" key="3">
    <source>
        <dbReference type="ARBA" id="ARBA00022679"/>
    </source>
</evidence>
<dbReference type="InterPro" id="IPR011006">
    <property type="entry name" value="CheY-like_superfamily"/>
</dbReference>
<dbReference type="PROSITE" id="PS50110">
    <property type="entry name" value="RESPONSE_REGULATORY"/>
    <property type="match status" value="1"/>
</dbReference>
<evidence type="ECO:0000256" key="2">
    <source>
        <dbReference type="ARBA" id="ARBA00012438"/>
    </source>
</evidence>
<dbReference type="Pfam" id="PF00072">
    <property type="entry name" value="Response_reg"/>
    <property type="match status" value="1"/>
</dbReference>
<protein>
    <recommendedName>
        <fullName evidence="2">histidine kinase</fullName>
        <ecNumber evidence="2">2.7.13.3</ecNumber>
    </recommendedName>
</protein>
<name>A0A0F9HL89_9ZZZZ</name>
<proteinExistence type="predicted"/>
<organism evidence="7">
    <name type="scientific">marine sediment metagenome</name>
    <dbReference type="NCBI Taxonomy" id="412755"/>
    <lineage>
        <taxon>unclassified sequences</taxon>
        <taxon>metagenomes</taxon>
        <taxon>ecological metagenomes</taxon>
    </lineage>
</organism>
<dbReference type="Pfam" id="PF02518">
    <property type="entry name" value="HATPase_c"/>
    <property type="match status" value="1"/>
</dbReference>
<keyword evidence="3" id="KW-0808">Transferase</keyword>
<dbReference type="PANTHER" id="PTHR43047:SF72">
    <property type="entry name" value="OSMOSENSING HISTIDINE PROTEIN KINASE SLN1"/>
    <property type="match status" value="1"/>
</dbReference>
<dbReference type="SMART" id="SM00387">
    <property type="entry name" value="HATPase_c"/>
    <property type="match status" value="1"/>
</dbReference>
<evidence type="ECO:0000313" key="7">
    <source>
        <dbReference type="EMBL" id="KKL75912.1"/>
    </source>
</evidence>
<dbReference type="GO" id="GO:0005886">
    <property type="term" value="C:plasma membrane"/>
    <property type="evidence" value="ECO:0007669"/>
    <property type="project" value="TreeGrafter"/>
</dbReference>
<dbReference type="InterPro" id="IPR003594">
    <property type="entry name" value="HATPase_dom"/>
</dbReference>
<evidence type="ECO:0000259" key="5">
    <source>
        <dbReference type="PROSITE" id="PS50109"/>
    </source>
</evidence>
<reference evidence="7" key="1">
    <citation type="journal article" date="2015" name="Nature">
        <title>Complex archaea that bridge the gap between prokaryotes and eukaryotes.</title>
        <authorList>
            <person name="Spang A."/>
            <person name="Saw J.H."/>
            <person name="Jorgensen S.L."/>
            <person name="Zaremba-Niedzwiedzka K."/>
            <person name="Martijn J."/>
            <person name="Lind A.E."/>
            <person name="van Eijk R."/>
            <person name="Schleper C."/>
            <person name="Guy L."/>
            <person name="Ettema T.J."/>
        </authorList>
    </citation>
    <scope>NUCLEOTIDE SEQUENCE</scope>
</reference>
<dbReference type="SUPFAM" id="SSF55874">
    <property type="entry name" value="ATPase domain of HSP90 chaperone/DNA topoisomerase II/histidine kinase"/>
    <property type="match status" value="1"/>
</dbReference>
<evidence type="ECO:0000256" key="1">
    <source>
        <dbReference type="ARBA" id="ARBA00000085"/>
    </source>
</evidence>
<gene>
    <name evidence="7" type="ORF">LCGC14_2050170</name>
</gene>
<dbReference type="InterPro" id="IPR004358">
    <property type="entry name" value="Sig_transdc_His_kin-like_C"/>
</dbReference>
<dbReference type="InterPro" id="IPR001789">
    <property type="entry name" value="Sig_transdc_resp-reg_receiver"/>
</dbReference>
<feature type="domain" description="Histidine kinase" evidence="5">
    <location>
        <begin position="1"/>
        <end position="86"/>
    </location>
</feature>
<dbReference type="GO" id="GO:0000155">
    <property type="term" value="F:phosphorelay sensor kinase activity"/>
    <property type="evidence" value="ECO:0007669"/>
    <property type="project" value="TreeGrafter"/>
</dbReference>
<dbReference type="Gene3D" id="3.30.565.10">
    <property type="entry name" value="Histidine kinase-like ATPase, C-terminal domain"/>
    <property type="match status" value="1"/>
</dbReference>
<feature type="domain" description="Response regulatory" evidence="6">
    <location>
        <begin position="108"/>
        <end position="225"/>
    </location>
</feature>
<dbReference type="GO" id="GO:0009927">
    <property type="term" value="F:histidine phosphotransfer kinase activity"/>
    <property type="evidence" value="ECO:0007669"/>
    <property type="project" value="TreeGrafter"/>
</dbReference>
<dbReference type="PRINTS" id="PR00344">
    <property type="entry name" value="BCTRLSENSOR"/>
</dbReference>
<dbReference type="EMBL" id="LAZR01024215">
    <property type="protein sequence ID" value="KKL75912.1"/>
    <property type="molecule type" value="Genomic_DNA"/>
</dbReference>
<comment type="caution">
    <text evidence="7">The sequence shown here is derived from an EMBL/GenBank/DDBJ whole genome shotgun (WGS) entry which is preliminary data.</text>
</comment>
<dbReference type="PANTHER" id="PTHR43047">
    <property type="entry name" value="TWO-COMPONENT HISTIDINE PROTEIN KINASE"/>
    <property type="match status" value="1"/>
</dbReference>
<dbReference type="SMART" id="SM00448">
    <property type="entry name" value="REC"/>
    <property type="match status" value="1"/>
</dbReference>
<dbReference type="AlphaFoldDB" id="A0A0F9HL89"/>
<dbReference type="Gene3D" id="3.40.50.2300">
    <property type="match status" value="1"/>
</dbReference>
<evidence type="ECO:0000259" key="6">
    <source>
        <dbReference type="PROSITE" id="PS50110"/>
    </source>
</evidence>
<comment type="catalytic activity">
    <reaction evidence="1">
        <text>ATP + protein L-histidine = ADP + protein N-phospho-L-histidine.</text>
        <dbReference type="EC" id="2.7.13.3"/>
    </reaction>
</comment>
<accession>A0A0F9HL89</accession>
<evidence type="ECO:0000256" key="4">
    <source>
        <dbReference type="ARBA" id="ARBA00022777"/>
    </source>
</evidence>
<dbReference type="SUPFAM" id="SSF52172">
    <property type="entry name" value="CheY-like"/>
    <property type="match status" value="1"/>
</dbReference>
<dbReference type="InterPro" id="IPR005467">
    <property type="entry name" value="His_kinase_dom"/>
</dbReference>
<sequence>EYCKEHSGSLPGRYTMLAVSDTGHGMDEETKKHIFEPFFTTREKGKGTGLGLSTVYGIVKQSGGYIWVYSEQKRGTTFKVYFQQVDAEVDENRGKVSEEIKSLKGSETILLAEDEEVVRDLIFESLKAFGYDVLKAENGKNALQVFKKNTDKLIHLLITDVVMPDMSGRKLAEKLENKSPSLKVLYISGYTDNAIVHHGILEEKVAFLQKPFSPIQLAKKVREVLVNK</sequence>
<dbReference type="InterPro" id="IPR036890">
    <property type="entry name" value="HATPase_C_sf"/>
</dbReference>
<keyword evidence="4" id="KW-0418">Kinase</keyword>